<evidence type="ECO:0000256" key="10">
    <source>
        <dbReference type="ARBA" id="ARBA00023157"/>
    </source>
</evidence>
<comment type="function">
    <text evidence="1">Catalyzes the 2-thiolation of uridine at the wobble position (U34) of mitochondrial tRNA(Lys), tRNA(Glu) and tRNA(Gln). Required for the formation of 5-taurinomethyl-2-thiouridine (tm5s2U) of mitochondrial tRNA(Lys), tRNA(Glu), and tRNA(Gln) at the wobble position. ATP is required to activate the C2 atom of the wobble base.</text>
</comment>
<organism evidence="14 15">
    <name type="scientific">Hohenbuehelia grisea</name>
    <dbReference type="NCBI Taxonomy" id="104357"/>
    <lineage>
        <taxon>Eukaryota</taxon>
        <taxon>Fungi</taxon>
        <taxon>Dikarya</taxon>
        <taxon>Basidiomycota</taxon>
        <taxon>Agaricomycotina</taxon>
        <taxon>Agaricomycetes</taxon>
        <taxon>Agaricomycetidae</taxon>
        <taxon>Agaricales</taxon>
        <taxon>Pleurotineae</taxon>
        <taxon>Pleurotaceae</taxon>
        <taxon>Hohenbuehelia</taxon>
    </lineage>
</organism>
<dbReference type="InterPro" id="IPR004506">
    <property type="entry name" value="MnmA-like"/>
</dbReference>
<dbReference type="Gene3D" id="2.40.30.10">
    <property type="entry name" value="Translation factors"/>
    <property type="match status" value="1"/>
</dbReference>
<dbReference type="InterPro" id="IPR014729">
    <property type="entry name" value="Rossmann-like_a/b/a_fold"/>
</dbReference>
<feature type="domain" description="tRNA-specific 2-thiouridylase MnmA-like C-terminal" evidence="12">
    <location>
        <begin position="305"/>
        <end position="385"/>
    </location>
</feature>
<comment type="similarity">
    <text evidence="2">Belongs to the MnmA/TRMU family.</text>
</comment>
<reference evidence="15" key="1">
    <citation type="submission" date="2024-06" db="EMBL/GenBank/DDBJ databases">
        <title>Multi-omics analyses provide insights into the biosynthesis of the anticancer antibiotic pleurotin in Hohenbuehelia grisea.</title>
        <authorList>
            <person name="Weaver J.A."/>
            <person name="Alberti F."/>
        </authorList>
    </citation>
    <scope>NUCLEOTIDE SEQUENCE [LARGE SCALE GENOMIC DNA]</scope>
    <source>
        <strain evidence="15">T-177</strain>
    </source>
</reference>
<dbReference type="InterPro" id="IPR046884">
    <property type="entry name" value="MnmA-like_central"/>
</dbReference>
<keyword evidence="15" id="KW-1185">Reference proteome</keyword>
<evidence type="ECO:0000256" key="9">
    <source>
        <dbReference type="ARBA" id="ARBA00022884"/>
    </source>
</evidence>
<dbReference type="SUPFAM" id="SSF52402">
    <property type="entry name" value="Adenine nucleotide alpha hydrolases-like"/>
    <property type="match status" value="1"/>
</dbReference>
<dbReference type="Pfam" id="PF20259">
    <property type="entry name" value="tRNA_Me_trans_M"/>
    <property type="match status" value="1"/>
</dbReference>
<comment type="catalytic activity">
    <reaction evidence="11">
        <text>5-taurinomethyluridine(34) in tRNA + S-sulfanyl-L-cysteinyl-[protein] + AH2 + ATP = 5-taurinomethyl-2-thiouridine(34) in tRNA + L-cysteinyl-[protein] + A + AMP + diphosphate + H(+)</text>
        <dbReference type="Rhea" id="RHEA:47040"/>
        <dbReference type="Rhea" id="RHEA-COMP:10131"/>
        <dbReference type="Rhea" id="RHEA-COMP:11726"/>
        <dbReference type="Rhea" id="RHEA-COMP:11732"/>
        <dbReference type="Rhea" id="RHEA-COMP:11733"/>
        <dbReference type="ChEBI" id="CHEBI:13193"/>
        <dbReference type="ChEBI" id="CHEBI:15378"/>
        <dbReference type="ChEBI" id="CHEBI:17499"/>
        <dbReference type="ChEBI" id="CHEBI:29950"/>
        <dbReference type="ChEBI" id="CHEBI:30616"/>
        <dbReference type="ChEBI" id="CHEBI:33019"/>
        <dbReference type="ChEBI" id="CHEBI:61963"/>
        <dbReference type="ChEBI" id="CHEBI:87171"/>
        <dbReference type="ChEBI" id="CHEBI:87172"/>
        <dbReference type="ChEBI" id="CHEBI:456215"/>
        <dbReference type="EC" id="2.8.1.14"/>
    </reaction>
</comment>
<dbReference type="InterPro" id="IPR046885">
    <property type="entry name" value="MnmA-like_C"/>
</dbReference>
<evidence type="ECO:0000313" key="14">
    <source>
        <dbReference type="EMBL" id="KAL0946413.1"/>
    </source>
</evidence>
<keyword evidence="5" id="KW-0808">Transferase</keyword>
<keyword evidence="10" id="KW-1015">Disulfide bond</keyword>
<dbReference type="Pfam" id="PF03054">
    <property type="entry name" value="tRNA_Me_trans"/>
    <property type="match status" value="1"/>
</dbReference>
<protein>
    <recommendedName>
        <fullName evidence="3">tRNA-5-taurinomethyluridine 2-sulfurtransferase</fullName>
        <ecNumber evidence="3">2.8.1.14</ecNumber>
    </recommendedName>
</protein>
<gene>
    <name evidence="14" type="ORF">HGRIS_012637</name>
</gene>
<dbReference type="Pfam" id="PF20258">
    <property type="entry name" value="tRNA_Me_trans_C"/>
    <property type="match status" value="1"/>
</dbReference>
<evidence type="ECO:0000256" key="6">
    <source>
        <dbReference type="ARBA" id="ARBA00022694"/>
    </source>
</evidence>
<evidence type="ECO:0000256" key="5">
    <source>
        <dbReference type="ARBA" id="ARBA00022679"/>
    </source>
</evidence>
<feature type="domain" description="tRNA-specific 2-thiouridylase MnmA-like central" evidence="13">
    <location>
        <begin position="250"/>
        <end position="287"/>
    </location>
</feature>
<dbReference type="CDD" id="cd01998">
    <property type="entry name" value="MnmA_TRMU-like"/>
    <property type="match status" value="1"/>
</dbReference>
<dbReference type="InterPro" id="IPR023382">
    <property type="entry name" value="MnmA-like_central_sf"/>
</dbReference>
<dbReference type="PANTHER" id="PTHR11933">
    <property type="entry name" value="TRNA 5-METHYLAMINOMETHYL-2-THIOURIDYLATE -METHYLTRANSFERASE"/>
    <property type="match status" value="1"/>
</dbReference>
<keyword evidence="7" id="KW-0547">Nucleotide-binding</keyword>
<sequence length="402" mass="45513">MAHFLKLKPTSCLKEYFKAWCSNRSYGTLACQSPVKGAKVVVGMSGGVDSSVAARLLAEQDIDLSAVFMRNWDTRDESGTDEGCEWKKDWEDVQRVCRVLDIPCRLIDLSREYWLRVFEPSLRLWESGVTPNPDVWCNREIKFGALLDRLPSDLENSLFATGHYARRVGAFDRVLQKPRPQLHRAIDRVKDQSFYLSSIREPALSRTLFPIGHLQKSEVRELARKYQLPTAERQESMGLCFVGERGRFNKFLGDYIQPKPGPFIALETGKIVAQHDGLWNYTIGEKKNAIYVVPGTDHPALWCTSLIATGWNWIWADSPPNNFKSLDGLRARVMFRHRMLDVAGTIRRLSDHDVSIVFDERQKAVAPGQVVAVWDGDWCLGCGTIVEGFQDEAIHSGFAGSC</sequence>
<evidence type="ECO:0000259" key="12">
    <source>
        <dbReference type="Pfam" id="PF20258"/>
    </source>
</evidence>
<evidence type="ECO:0000313" key="15">
    <source>
        <dbReference type="Proteomes" id="UP001556367"/>
    </source>
</evidence>
<comment type="caution">
    <text evidence="14">The sequence shown here is derived from an EMBL/GenBank/DDBJ whole genome shotgun (WGS) entry which is preliminary data.</text>
</comment>
<keyword evidence="4" id="KW-0820">tRNA-binding</keyword>
<keyword evidence="8" id="KW-0067">ATP-binding</keyword>
<evidence type="ECO:0000256" key="8">
    <source>
        <dbReference type="ARBA" id="ARBA00022840"/>
    </source>
</evidence>
<keyword evidence="6" id="KW-0819">tRNA processing</keyword>
<dbReference type="Proteomes" id="UP001556367">
    <property type="component" value="Unassembled WGS sequence"/>
</dbReference>
<dbReference type="Gene3D" id="3.40.50.620">
    <property type="entry name" value="HUPs"/>
    <property type="match status" value="1"/>
</dbReference>
<dbReference type="NCBIfam" id="NF001138">
    <property type="entry name" value="PRK00143.1"/>
    <property type="match status" value="1"/>
</dbReference>
<proteinExistence type="inferred from homology"/>
<dbReference type="PANTHER" id="PTHR11933:SF5">
    <property type="entry name" value="MITOCHONDRIAL TRNA-SPECIFIC 2-THIOURIDYLASE 1"/>
    <property type="match status" value="1"/>
</dbReference>
<evidence type="ECO:0000259" key="13">
    <source>
        <dbReference type="Pfam" id="PF20259"/>
    </source>
</evidence>
<dbReference type="EMBL" id="JASNQZ010000015">
    <property type="protein sequence ID" value="KAL0946413.1"/>
    <property type="molecule type" value="Genomic_DNA"/>
</dbReference>
<name>A0ABR3IT08_9AGAR</name>
<dbReference type="NCBIfam" id="TIGR00420">
    <property type="entry name" value="trmU"/>
    <property type="match status" value="1"/>
</dbReference>
<evidence type="ECO:0000256" key="2">
    <source>
        <dbReference type="ARBA" id="ARBA00006191"/>
    </source>
</evidence>
<evidence type="ECO:0000256" key="7">
    <source>
        <dbReference type="ARBA" id="ARBA00022741"/>
    </source>
</evidence>
<evidence type="ECO:0000256" key="4">
    <source>
        <dbReference type="ARBA" id="ARBA00022555"/>
    </source>
</evidence>
<evidence type="ECO:0000256" key="1">
    <source>
        <dbReference type="ARBA" id="ARBA00003986"/>
    </source>
</evidence>
<dbReference type="Gene3D" id="2.30.30.280">
    <property type="entry name" value="Adenine nucleotide alpha hydrolases-like domains"/>
    <property type="match status" value="1"/>
</dbReference>
<evidence type="ECO:0000256" key="3">
    <source>
        <dbReference type="ARBA" id="ARBA00011953"/>
    </source>
</evidence>
<keyword evidence="9" id="KW-0694">RNA-binding</keyword>
<dbReference type="EC" id="2.8.1.14" evidence="3"/>
<accession>A0ABR3IT08</accession>
<evidence type="ECO:0000256" key="11">
    <source>
        <dbReference type="ARBA" id="ARBA00049564"/>
    </source>
</evidence>